<accession>A0A7V6A180</accession>
<dbReference type="FunFam" id="1.10.240.10:FF:000005">
    <property type="entry name" value="Tryptophan--tRNA ligase"/>
    <property type="match status" value="1"/>
</dbReference>
<dbReference type="InterPro" id="IPR002306">
    <property type="entry name" value="Trp-tRNA-ligase"/>
</dbReference>
<dbReference type="CDD" id="cd00806">
    <property type="entry name" value="TrpRS_core"/>
    <property type="match status" value="1"/>
</dbReference>
<dbReference type="InterPro" id="IPR001412">
    <property type="entry name" value="aa-tRNA-synth_I_CS"/>
</dbReference>
<comment type="similarity">
    <text evidence="1 8 9">Belongs to the class-I aminoacyl-tRNA synthetase family.</text>
</comment>
<protein>
    <recommendedName>
        <fullName evidence="8">Tryptophan--tRNA ligase</fullName>
        <ecNumber evidence="8">6.1.1.2</ecNumber>
    </recommendedName>
    <alternativeName>
        <fullName evidence="8">Tryptophanyl-tRNA synthetase</fullName>
        <shortName evidence="8">TrpRS</shortName>
    </alternativeName>
</protein>
<name>A0A7V6A180_9BACT</name>
<proteinExistence type="inferred from homology"/>
<comment type="subcellular location">
    <subcellularLocation>
        <location evidence="8">Cytoplasm</location>
    </subcellularLocation>
</comment>
<keyword evidence="2 8" id="KW-0436">Ligase</keyword>
<dbReference type="NCBIfam" id="TIGR00233">
    <property type="entry name" value="trpS"/>
    <property type="match status" value="1"/>
</dbReference>
<evidence type="ECO:0000256" key="2">
    <source>
        <dbReference type="ARBA" id="ARBA00022598"/>
    </source>
</evidence>
<feature type="binding site" evidence="8">
    <location>
        <begin position="26"/>
        <end position="27"/>
    </location>
    <ligand>
        <name>ATP</name>
        <dbReference type="ChEBI" id="CHEBI:30616"/>
    </ligand>
</feature>
<evidence type="ECO:0000313" key="10">
    <source>
        <dbReference type="EMBL" id="HHS28295.1"/>
    </source>
</evidence>
<feature type="binding site" evidence="8">
    <location>
        <begin position="157"/>
        <end position="159"/>
    </location>
    <ligand>
        <name>ATP</name>
        <dbReference type="ChEBI" id="CHEBI:30616"/>
    </ligand>
</feature>
<comment type="function">
    <text evidence="8">Catalyzes the attachment of tryptophan to tRNA(Trp).</text>
</comment>
<dbReference type="PANTHER" id="PTHR43766:SF1">
    <property type="entry name" value="TRYPTOPHAN--TRNA LIGASE, MITOCHONDRIAL"/>
    <property type="match status" value="1"/>
</dbReference>
<dbReference type="PANTHER" id="PTHR43766">
    <property type="entry name" value="TRYPTOPHAN--TRNA LIGASE, MITOCHONDRIAL"/>
    <property type="match status" value="1"/>
</dbReference>
<feature type="binding site" evidence="8">
    <location>
        <position position="195"/>
    </location>
    <ligand>
        <name>ATP</name>
        <dbReference type="ChEBI" id="CHEBI:30616"/>
    </ligand>
</feature>
<keyword evidence="5 8" id="KW-0648">Protein biosynthesis</keyword>
<dbReference type="HAMAP" id="MF_00140_B">
    <property type="entry name" value="Trp_tRNA_synth_B"/>
    <property type="match status" value="1"/>
</dbReference>
<dbReference type="FunFam" id="3.40.50.620:FF:000094">
    <property type="entry name" value="Tryptophan--tRNA ligase"/>
    <property type="match status" value="1"/>
</dbReference>
<evidence type="ECO:0000256" key="1">
    <source>
        <dbReference type="ARBA" id="ARBA00005594"/>
    </source>
</evidence>
<dbReference type="GO" id="GO:0005524">
    <property type="term" value="F:ATP binding"/>
    <property type="evidence" value="ECO:0007669"/>
    <property type="project" value="UniProtKB-UniRule"/>
</dbReference>
<feature type="binding site" evidence="8">
    <location>
        <begin position="202"/>
        <end position="206"/>
    </location>
    <ligand>
        <name>ATP</name>
        <dbReference type="ChEBI" id="CHEBI:30616"/>
    </ligand>
</feature>
<feature type="short sequence motif" description="'KMSKS' region" evidence="8">
    <location>
        <begin position="202"/>
        <end position="206"/>
    </location>
</feature>
<keyword evidence="3 8" id="KW-0547">Nucleotide-binding</keyword>
<comment type="caution">
    <text evidence="10">The sequence shown here is derived from an EMBL/GenBank/DDBJ whole genome shotgun (WGS) entry which is preliminary data.</text>
</comment>
<gene>
    <name evidence="8 10" type="primary">trpS</name>
    <name evidence="10" type="ORF">ENV52_01145</name>
</gene>
<dbReference type="InterPro" id="IPR050203">
    <property type="entry name" value="Trp-tRNA_synthetase"/>
</dbReference>
<evidence type="ECO:0000256" key="4">
    <source>
        <dbReference type="ARBA" id="ARBA00022840"/>
    </source>
</evidence>
<comment type="catalytic activity">
    <reaction evidence="7 8">
        <text>tRNA(Trp) + L-tryptophan + ATP = L-tryptophyl-tRNA(Trp) + AMP + diphosphate + H(+)</text>
        <dbReference type="Rhea" id="RHEA:24080"/>
        <dbReference type="Rhea" id="RHEA-COMP:9671"/>
        <dbReference type="Rhea" id="RHEA-COMP:9705"/>
        <dbReference type="ChEBI" id="CHEBI:15378"/>
        <dbReference type="ChEBI" id="CHEBI:30616"/>
        <dbReference type="ChEBI" id="CHEBI:33019"/>
        <dbReference type="ChEBI" id="CHEBI:57912"/>
        <dbReference type="ChEBI" id="CHEBI:78442"/>
        <dbReference type="ChEBI" id="CHEBI:78535"/>
        <dbReference type="ChEBI" id="CHEBI:456215"/>
        <dbReference type="EC" id="6.1.1.2"/>
    </reaction>
</comment>
<dbReference type="EC" id="6.1.1.2" evidence="8"/>
<evidence type="ECO:0000256" key="9">
    <source>
        <dbReference type="RuleBase" id="RU363036"/>
    </source>
</evidence>
<feature type="short sequence motif" description="'HIGH' region" evidence="8">
    <location>
        <begin position="19"/>
        <end position="27"/>
    </location>
</feature>
<evidence type="ECO:0000256" key="3">
    <source>
        <dbReference type="ARBA" id="ARBA00022741"/>
    </source>
</evidence>
<dbReference type="Pfam" id="PF00579">
    <property type="entry name" value="tRNA-synt_1b"/>
    <property type="match status" value="1"/>
</dbReference>
<dbReference type="Gene3D" id="3.40.50.620">
    <property type="entry name" value="HUPs"/>
    <property type="match status" value="1"/>
</dbReference>
<keyword evidence="6 8" id="KW-0030">Aminoacyl-tRNA synthetase</keyword>
<evidence type="ECO:0000256" key="7">
    <source>
        <dbReference type="ARBA" id="ARBA00049929"/>
    </source>
</evidence>
<evidence type="ECO:0000256" key="8">
    <source>
        <dbReference type="HAMAP-Rule" id="MF_00140"/>
    </source>
</evidence>
<dbReference type="PROSITE" id="PS00178">
    <property type="entry name" value="AA_TRNA_LIGASE_I"/>
    <property type="match status" value="1"/>
</dbReference>
<dbReference type="InterPro" id="IPR024109">
    <property type="entry name" value="Trp-tRNA-ligase_bac-type"/>
</dbReference>
<dbReference type="GO" id="GO:0004830">
    <property type="term" value="F:tryptophan-tRNA ligase activity"/>
    <property type="evidence" value="ECO:0007669"/>
    <property type="project" value="UniProtKB-UniRule"/>
</dbReference>
<dbReference type="InterPro" id="IPR014729">
    <property type="entry name" value="Rossmann-like_a/b/a_fold"/>
</dbReference>
<reference evidence="10" key="1">
    <citation type="journal article" date="2020" name="mSystems">
        <title>Genome- and Community-Level Interaction Insights into Carbon Utilization and Element Cycling Functions of Hydrothermarchaeota in Hydrothermal Sediment.</title>
        <authorList>
            <person name="Zhou Z."/>
            <person name="Liu Y."/>
            <person name="Xu W."/>
            <person name="Pan J."/>
            <person name="Luo Z.H."/>
            <person name="Li M."/>
        </authorList>
    </citation>
    <scope>NUCLEOTIDE SEQUENCE [LARGE SCALE GENOMIC DNA]</scope>
    <source>
        <strain evidence="10">SpSt-767</strain>
    </source>
</reference>
<evidence type="ECO:0000256" key="5">
    <source>
        <dbReference type="ARBA" id="ARBA00022917"/>
    </source>
</evidence>
<sequence>MTVETTSSPKKRILSGMRPTGKLHLGNYYGALYNWVKLQKNYECFYFVADWHALTTEYEEAGKIRDYIPEMLMDWLAAGLDPEQSTLFVQSALPEHAELYLIFGMFTPVPWLERNPTYKDQVVELSHKDLATYGFLGYPVLQAADILMYKAHGVPVGVDQVPHVEMTREIARRFNHFYQPIFPEPEALLTEVPKLTGTDGRKMSKSYDNCIYLSDSLEVVAKKVQGMITDTQRPFRKDPGEPDRCLAFPFHRLNLPTEKLEEIVVECRAAKLGCVDCKKMLSEALLANLAPIQERRHYYENHPEEVKEILLAGNAKARKTARRTMAEVREAIAFNLDFQLWP</sequence>
<evidence type="ECO:0000256" key="6">
    <source>
        <dbReference type="ARBA" id="ARBA00023146"/>
    </source>
</evidence>
<dbReference type="EMBL" id="DTGR01000021">
    <property type="protein sequence ID" value="HHS28295.1"/>
    <property type="molecule type" value="Genomic_DNA"/>
</dbReference>
<keyword evidence="8" id="KW-0963">Cytoplasm</keyword>
<dbReference type="AlphaFoldDB" id="A0A7V6A180"/>
<dbReference type="PRINTS" id="PR01039">
    <property type="entry name" value="TRNASYNTHTRP"/>
</dbReference>
<organism evidence="10">
    <name type="scientific">Desulfobacca acetoxidans</name>
    <dbReference type="NCBI Taxonomy" id="60893"/>
    <lineage>
        <taxon>Bacteria</taxon>
        <taxon>Pseudomonadati</taxon>
        <taxon>Thermodesulfobacteriota</taxon>
        <taxon>Desulfobaccia</taxon>
        <taxon>Desulfobaccales</taxon>
        <taxon>Desulfobaccaceae</taxon>
        <taxon>Desulfobacca</taxon>
    </lineage>
</organism>
<dbReference type="GO" id="GO:0005829">
    <property type="term" value="C:cytosol"/>
    <property type="evidence" value="ECO:0007669"/>
    <property type="project" value="TreeGrafter"/>
</dbReference>
<dbReference type="Gene3D" id="1.10.240.10">
    <property type="entry name" value="Tyrosyl-Transfer RNA Synthetase"/>
    <property type="match status" value="1"/>
</dbReference>
<comment type="subunit">
    <text evidence="8">Homodimer.</text>
</comment>
<dbReference type="SUPFAM" id="SSF52374">
    <property type="entry name" value="Nucleotidylyl transferase"/>
    <property type="match status" value="1"/>
</dbReference>
<feature type="binding site" evidence="8">
    <location>
        <position position="145"/>
    </location>
    <ligand>
        <name>L-tryptophan</name>
        <dbReference type="ChEBI" id="CHEBI:57912"/>
    </ligand>
</feature>
<dbReference type="GO" id="GO:0006436">
    <property type="term" value="P:tryptophanyl-tRNA aminoacylation"/>
    <property type="evidence" value="ECO:0007669"/>
    <property type="project" value="UniProtKB-UniRule"/>
</dbReference>
<keyword evidence="4 8" id="KW-0067">ATP-binding</keyword>
<dbReference type="InterPro" id="IPR002305">
    <property type="entry name" value="aa-tRNA-synth_Ic"/>
</dbReference>
<feature type="binding site" evidence="8">
    <location>
        <begin position="18"/>
        <end position="20"/>
    </location>
    <ligand>
        <name>ATP</name>
        <dbReference type="ChEBI" id="CHEBI:30616"/>
    </ligand>
</feature>